<dbReference type="Proteomes" id="UP000708208">
    <property type="component" value="Unassembled WGS sequence"/>
</dbReference>
<accession>A0A8J2L6V0</accession>
<protein>
    <submittedName>
        <fullName evidence="2">Uncharacterized protein</fullName>
    </submittedName>
</protein>
<dbReference type="EMBL" id="CAJVCH010542538">
    <property type="protein sequence ID" value="CAG7827183.1"/>
    <property type="molecule type" value="Genomic_DNA"/>
</dbReference>
<evidence type="ECO:0000256" key="1">
    <source>
        <dbReference type="SAM" id="SignalP"/>
    </source>
</evidence>
<reference evidence="2" key="1">
    <citation type="submission" date="2021-06" db="EMBL/GenBank/DDBJ databases">
        <authorList>
            <person name="Hodson N. C."/>
            <person name="Mongue J. A."/>
            <person name="Jaron S. K."/>
        </authorList>
    </citation>
    <scope>NUCLEOTIDE SEQUENCE</scope>
</reference>
<name>A0A8J2L6V0_9HEXA</name>
<gene>
    <name evidence="2" type="ORF">AFUS01_LOCUS37182</name>
</gene>
<proteinExistence type="predicted"/>
<evidence type="ECO:0000313" key="2">
    <source>
        <dbReference type="EMBL" id="CAG7827183.1"/>
    </source>
</evidence>
<sequence length="108" mass="12259">MKFLSLILLLSAAALAASKSTVVKEQKVIAPSGVNQELQDLGRSKRLAPLALFLPTALILAGIGEIADRSRWFRDIKEIKRPDSYRNLKKQEFRKTPIRDERRKKIIC</sequence>
<feature type="chain" id="PRO_5035300053" evidence="1">
    <location>
        <begin position="17"/>
        <end position="108"/>
    </location>
</feature>
<keyword evidence="3" id="KW-1185">Reference proteome</keyword>
<keyword evidence="1" id="KW-0732">Signal</keyword>
<organism evidence="2 3">
    <name type="scientific">Allacma fusca</name>
    <dbReference type="NCBI Taxonomy" id="39272"/>
    <lineage>
        <taxon>Eukaryota</taxon>
        <taxon>Metazoa</taxon>
        <taxon>Ecdysozoa</taxon>
        <taxon>Arthropoda</taxon>
        <taxon>Hexapoda</taxon>
        <taxon>Collembola</taxon>
        <taxon>Symphypleona</taxon>
        <taxon>Sminthuridae</taxon>
        <taxon>Allacma</taxon>
    </lineage>
</organism>
<evidence type="ECO:0000313" key="3">
    <source>
        <dbReference type="Proteomes" id="UP000708208"/>
    </source>
</evidence>
<dbReference type="AlphaFoldDB" id="A0A8J2L6V0"/>
<comment type="caution">
    <text evidence="2">The sequence shown here is derived from an EMBL/GenBank/DDBJ whole genome shotgun (WGS) entry which is preliminary data.</text>
</comment>
<feature type="signal peptide" evidence="1">
    <location>
        <begin position="1"/>
        <end position="16"/>
    </location>
</feature>